<gene>
    <name evidence="6" type="ORF">GCM10010411_46480</name>
</gene>
<dbReference type="Gene3D" id="3.40.50.300">
    <property type="entry name" value="P-loop containing nucleotide triphosphate hydrolases"/>
    <property type="match status" value="1"/>
</dbReference>
<organism evidence="6 7">
    <name type="scientific">Actinomadura fulvescens</name>
    <dbReference type="NCBI Taxonomy" id="46160"/>
    <lineage>
        <taxon>Bacteria</taxon>
        <taxon>Bacillati</taxon>
        <taxon>Actinomycetota</taxon>
        <taxon>Actinomycetes</taxon>
        <taxon>Streptosporangiales</taxon>
        <taxon>Thermomonosporaceae</taxon>
        <taxon>Actinomadura</taxon>
    </lineage>
</organism>
<dbReference type="PROSITE" id="PS00211">
    <property type="entry name" value="ABC_TRANSPORTER_1"/>
    <property type="match status" value="1"/>
</dbReference>
<reference evidence="7" key="1">
    <citation type="journal article" date="2019" name="Int. J. Syst. Evol. Microbiol.">
        <title>The Global Catalogue of Microorganisms (GCM) 10K type strain sequencing project: providing services to taxonomists for standard genome sequencing and annotation.</title>
        <authorList>
            <consortium name="The Broad Institute Genomics Platform"/>
            <consortium name="The Broad Institute Genome Sequencing Center for Infectious Disease"/>
            <person name="Wu L."/>
            <person name="Ma J."/>
        </authorList>
    </citation>
    <scope>NUCLEOTIDE SEQUENCE [LARGE SCALE GENOMIC DNA]</scope>
    <source>
        <strain evidence="7">JCM 6833</strain>
    </source>
</reference>
<sequence length="249" mass="26958">MTEPAPEPAHERQPAPKPAPERAHAALEAVNVTRTYRMDGVEVTALRGVNVRIDEGEFVAILGPSGSGKSTLMHLLGCLDRPTGGLLRIGGKDVAKLSETELAELRNSRIGFVFQSFHLLARTSARENVALPLVYRGVGRGERRRRATSALDTVGLAHRLAHRPSQLSGGEQQRVAIARALVGDPGVVLADEPTGNLDTRTGHEVMDLLERLNTEQGVAIVLVTHEPDVAGRARRQIHIRDGLIERDVS</sequence>
<dbReference type="InterPro" id="IPR003439">
    <property type="entry name" value="ABC_transporter-like_ATP-bd"/>
</dbReference>
<dbReference type="InterPro" id="IPR003593">
    <property type="entry name" value="AAA+_ATPase"/>
</dbReference>
<keyword evidence="3 6" id="KW-0067">ATP-binding</keyword>
<dbReference type="CDD" id="cd03255">
    <property type="entry name" value="ABC_MJ0796_LolCDE_FtsE"/>
    <property type="match status" value="1"/>
</dbReference>
<evidence type="ECO:0000256" key="4">
    <source>
        <dbReference type="SAM" id="MobiDB-lite"/>
    </source>
</evidence>
<name>A0ABP6CCQ4_9ACTN</name>
<evidence type="ECO:0000259" key="5">
    <source>
        <dbReference type="PROSITE" id="PS50893"/>
    </source>
</evidence>
<keyword evidence="7" id="KW-1185">Reference proteome</keyword>
<dbReference type="InterPro" id="IPR017871">
    <property type="entry name" value="ABC_transporter-like_CS"/>
</dbReference>
<evidence type="ECO:0000313" key="6">
    <source>
        <dbReference type="EMBL" id="GAA2606969.1"/>
    </source>
</evidence>
<comment type="caution">
    <text evidence="6">The sequence shown here is derived from an EMBL/GenBank/DDBJ whole genome shotgun (WGS) entry which is preliminary data.</text>
</comment>
<dbReference type="PANTHER" id="PTHR24220">
    <property type="entry name" value="IMPORT ATP-BINDING PROTEIN"/>
    <property type="match status" value="1"/>
</dbReference>
<dbReference type="InterPro" id="IPR027417">
    <property type="entry name" value="P-loop_NTPase"/>
</dbReference>
<accession>A0ABP6CCQ4</accession>
<feature type="domain" description="ABC transporter" evidence="5">
    <location>
        <begin position="27"/>
        <end position="248"/>
    </location>
</feature>
<feature type="compositionally biased region" description="Basic and acidic residues" evidence="4">
    <location>
        <begin position="8"/>
        <end position="22"/>
    </location>
</feature>
<protein>
    <submittedName>
        <fullName evidence="6">ABC transporter ATP-binding protein</fullName>
    </submittedName>
</protein>
<dbReference type="EMBL" id="BAAATD010000006">
    <property type="protein sequence ID" value="GAA2606969.1"/>
    <property type="molecule type" value="Genomic_DNA"/>
</dbReference>
<evidence type="ECO:0000256" key="2">
    <source>
        <dbReference type="ARBA" id="ARBA00022741"/>
    </source>
</evidence>
<evidence type="ECO:0000256" key="1">
    <source>
        <dbReference type="ARBA" id="ARBA00022448"/>
    </source>
</evidence>
<feature type="region of interest" description="Disordered" evidence="4">
    <location>
        <begin position="1"/>
        <end position="22"/>
    </location>
</feature>
<keyword evidence="1" id="KW-0813">Transport</keyword>
<dbReference type="InterPro" id="IPR017911">
    <property type="entry name" value="MacB-like_ATP-bd"/>
</dbReference>
<proteinExistence type="predicted"/>
<dbReference type="GO" id="GO:0005524">
    <property type="term" value="F:ATP binding"/>
    <property type="evidence" value="ECO:0007669"/>
    <property type="project" value="UniProtKB-KW"/>
</dbReference>
<dbReference type="SUPFAM" id="SSF52540">
    <property type="entry name" value="P-loop containing nucleoside triphosphate hydrolases"/>
    <property type="match status" value="1"/>
</dbReference>
<dbReference type="PROSITE" id="PS50893">
    <property type="entry name" value="ABC_TRANSPORTER_2"/>
    <property type="match status" value="1"/>
</dbReference>
<dbReference type="PANTHER" id="PTHR24220:SF86">
    <property type="entry name" value="ABC TRANSPORTER ABCH.1"/>
    <property type="match status" value="1"/>
</dbReference>
<dbReference type="SMART" id="SM00382">
    <property type="entry name" value="AAA"/>
    <property type="match status" value="1"/>
</dbReference>
<evidence type="ECO:0000256" key="3">
    <source>
        <dbReference type="ARBA" id="ARBA00022840"/>
    </source>
</evidence>
<keyword evidence="2" id="KW-0547">Nucleotide-binding</keyword>
<dbReference type="InterPro" id="IPR015854">
    <property type="entry name" value="ABC_transpr_LolD-like"/>
</dbReference>
<dbReference type="Proteomes" id="UP001501509">
    <property type="component" value="Unassembled WGS sequence"/>
</dbReference>
<dbReference type="Pfam" id="PF00005">
    <property type="entry name" value="ABC_tran"/>
    <property type="match status" value="1"/>
</dbReference>
<evidence type="ECO:0000313" key="7">
    <source>
        <dbReference type="Proteomes" id="UP001501509"/>
    </source>
</evidence>